<evidence type="ECO:0000256" key="1">
    <source>
        <dbReference type="SAM" id="MobiDB-lite"/>
    </source>
</evidence>
<comment type="caution">
    <text evidence="2">The sequence shown here is derived from an EMBL/GenBank/DDBJ whole genome shotgun (WGS) entry which is preliminary data.</text>
</comment>
<dbReference type="Proteomes" id="UP000010411">
    <property type="component" value="Unassembled WGS sequence"/>
</dbReference>
<dbReference type="EMBL" id="AEJC01000189">
    <property type="protein sequence ID" value="EKX66870.1"/>
    <property type="molecule type" value="Genomic_DNA"/>
</dbReference>
<name>L1L2F3_9ACTN</name>
<organism evidence="2 3">
    <name type="scientific">Streptomyces ipomoeae 91-03</name>
    <dbReference type="NCBI Taxonomy" id="698759"/>
    <lineage>
        <taxon>Bacteria</taxon>
        <taxon>Bacillati</taxon>
        <taxon>Actinomycetota</taxon>
        <taxon>Actinomycetes</taxon>
        <taxon>Kitasatosporales</taxon>
        <taxon>Streptomycetaceae</taxon>
        <taxon>Streptomyces</taxon>
    </lineage>
</organism>
<feature type="region of interest" description="Disordered" evidence="1">
    <location>
        <begin position="24"/>
        <end position="45"/>
    </location>
</feature>
<proteinExistence type="predicted"/>
<reference evidence="2 3" key="1">
    <citation type="submission" date="2012-11" db="EMBL/GenBank/DDBJ databases">
        <authorList>
            <person name="Huguet-Tapia J.C."/>
            <person name="Durkin A.S."/>
            <person name="Pettis G.S."/>
            <person name="Badger J.H."/>
        </authorList>
    </citation>
    <scope>NUCLEOTIDE SEQUENCE [LARGE SCALE GENOMIC DNA]</scope>
    <source>
        <strain evidence="2 3">91-03</strain>
    </source>
</reference>
<keyword evidence="3" id="KW-1185">Reference proteome</keyword>
<sequence>MGRTAKRGIGGRLGLLPGDREKACAIVKPSGRDASATPEPTITRR</sequence>
<evidence type="ECO:0000313" key="3">
    <source>
        <dbReference type="Proteomes" id="UP000010411"/>
    </source>
</evidence>
<gene>
    <name evidence="2" type="ORF">STRIP9103_08170</name>
</gene>
<protein>
    <submittedName>
        <fullName evidence="2">Uncharacterized protein</fullName>
    </submittedName>
</protein>
<accession>L1L2F3</accession>
<evidence type="ECO:0000313" key="2">
    <source>
        <dbReference type="EMBL" id="EKX66870.1"/>
    </source>
</evidence>
<dbReference type="AlphaFoldDB" id="L1L2F3"/>